<dbReference type="GO" id="GO:0005634">
    <property type="term" value="C:nucleus"/>
    <property type="evidence" value="ECO:0007669"/>
    <property type="project" value="InterPro"/>
</dbReference>
<dbReference type="Bgee" id="ENSNBRG00000021929">
    <property type="expression patterns" value="Expressed in camera-type eye and 1 other cell type or tissue"/>
</dbReference>
<dbReference type="OrthoDB" id="5976967at2759"/>
<dbReference type="GO" id="GO:0005737">
    <property type="term" value="C:cytoplasm"/>
    <property type="evidence" value="ECO:0007669"/>
    <property type="project" value="TreeGrafter"/>
</dbReference>
<reference evidence="3" key="1">
    <citation type="submission" date="2025-08" db="UniProtKB">
        <authorList>
            <consortium name="Ensembl"/>
        </authorList>
    </citation>
    <scope>IDENTIFICATION</scope>
</reference>
<dbReference type="SUPFAM" id="SSF55315">
    <property type="entry name" value="L30e-like"/>
    <property type="match status" value="1"/>
</dbReference>
<dbReference type="InterPro" id="IPR029064">
    <property type="entry name" value="Ribosomal_eL30-like_sf"/>
</dbReference>
<dbReference type="PANTHER" id="PTHR10411:SF9">
    <property type="entry name" value="GROWTH ARREST AND DNA DAMAGE 45 GAMMA LIKE-RELATED"/>
    <property type="match status" value="1"/>
</dbReference>
<dbReference type="InterPro" id="IPR024824">
    <property type="entry name" value="GADD45"/>
</dbReference>
<dbReference type="InterPro" id="IPR004038">
    <property type="entry name" value="Ribosomal_eL8/eL30/eS12/Gad45"/>
</dbReference>
<dbReference type="GeneID" id="102786399"/>
<proteinExistence type="inferred from homology"/>
<dbReference type="Ensembl" id="ENSNBRT00000029533.1">
    <property type="protein sequence ID" value="ENSNBRP00000028782.1"/>
    <property type="gene ID" value="ENSNBRG00000021929.1"/>
</dbReference>
<dbReference type="FunFam" id="3.30.1330.30:FF:000012">
    <property type="entry name" value="growth arrest and DNA damage-inducible protein GADD45 alpha"/>
    <property type="match status" value="1"/>
</dbReference>
<dbReference type="GO" id="GO:0051726">
    <property type="term" value="P:regulation of cell cycle"/>
    <property type="evidence" value="ECO:0007669"/>
    <property type="project" value="InterPro"/>
</dbReference>
<accession>A0A3Q4ICN3</accession>
<dbReference type="Pfam" id="PF01248">
    <property type="entry name" value="Ribosomal_L7Ae"/>
    <property type="match status" value="1"/>
</dbReference>
<comment type="similarity">
    <text evidence="1">Belongs to the GADD45 family.</text>
</comment>
<name>A0A3Q4ICN3_NEOBR</name>
<keyword evidence="4" id="KW-1185">Reference proteome</keyword>
<evidence type="ECO:0000313" key="3">
    <source>
        <dbReference type="Ensembl" id="ENSNBRP00000028782.1"/>
    </source>
</evidence>
<feature type="domain" description="Ribosomal protein eL8/eL30/eS12/Gadd45" evidence="2">
    <location>
        <begin position="21"/>
        <end position="105"/>
    </location>
</feature>
<dbReference type="PANTHER" id="PTHR10411">
    <property type="entry name" value="GROWTH ARREST AND DNA DAMAGE-INDUCIBLE PROTEIN GADD45"/>
    <property type="match status" value="1"/>
</dbReference>
<dbReference type="STRING" id="32507.ENSNBRP00000028782"/>
<dbReference type="GeneTree" id="ENSGT00950000182964"/>
<dbReference type="OMA" id="AMECAPI"/>
<organism evidence="3 4">
    <name type="scientific">Neolamprologus brichardi</name>
    <name type="common">Fairy cichlid</name>
    <name type="synonym">Lamprologus brichardi</name>
    <dbReference type="NCBI Taxonomy" id="32507"/>
    <lineage>
        <taxon>Eukaryota</taxon>
        <taxon>Metazoa</taxon>
        <taxon>Chordata</taxon>
        <taxon>Craniata</taxon>
        <taxon>Vertebrata</taxon>
        <taxon>Euteleostomi</taxon>
        <taxon>Actinopterygii</taxon>
        <taxon>Neopterygii</taxon>
        <taxon>Teleostei</taxon>
        <taxon>Neoteleostei</taxon>
        <taxon>Acanthomorphata</taxon>
        <taxon>Ovalentaria</taxon>
        <taxon>Cichlomorphae</taxon>
        <taxon>Cichliformes</taxon>
        <taxon>Cichlidae</taxon>
        <taxon>African cichlids</taxon>
        <taxon>Pseudocrenilabrinae</taxon>
        <taxon>Lamprologini</taxon>
        <taxon>Neolamprologus</taxon>
    </lineage>
</organism>
<dbReference type="RefSeq" id="XP_006803529.1">
    <property type="nucleotide sequence ID" value="XM_006803466.1"/>
</dbReference>
<dbReference type="CTD" id="406507"/>
<evidence type="ECO:0000256" key="1">
    <source>
        <dbReference type="ARBA" id="ARBA00007361"/>
    </source>
</evidence>
<sequence>MTFEEVLIQKPTERAQCAGTALEEVLVTAKDNDSLTVGVYECAKVMNLDPDSVSFCVLAMDEEFECDIALQIHFTLIQSFCFDNDISIVRVSDMQRLVEIVGDKVEQFEDAHCVLITNPADGSWEDPALEKLHLFCEESRRLNDWVPEISLPER</sequence>
<reference evidence="3" key="2">
    <citation type="submission" date="2025-09" db="UniProtKB">
        <authorList>
            <consortium name="Ensembl"/>
        </authorList>
    </citation>
    <scope>IDENTIFICATION</scope>
</reference>
<dbReference type="AlphaFoldDB" id="A0A3Q4ICN3"/>
<protein>
    <submittedName>
        <fullName evidence="3">Growth arrest and DNA damage inducible gamma</fullName>
    </submittedName>
</protein>
<evidence type="ECO:0000259" key="2">
    <source>
        <dbReference type="Pfam" id="PF01248"/>
    </source>
</evidence>
<evidence type="ECO:0000313" key="4">
    <source>
        <dbReference type="Proteomes" id="UP000261580"/>
    </source>
</evidence>
<dbReference type="Gene3D" id="3.30.1330.30">
    <property type="match status" value="1"/>
</dbReference>
<dbReference type="Proteomes" id="UP000261580">
    <property type="component" value="Unassembled WGS sequence"/>
</dbReference>